<gene>
    <name evidence="4" type="ORF">B4U80_06277</name>
</gene>
<evidence type="ECO:0000313" key="4">
    <source>
        <dbReference type="EMBL" id="RWS23662.1"/>
    </source>
</evidence>
<comment type="similarity">
    <text evidence="3">Belongs to the alpha-ketoglutarate dehydrogenase component 4 family.</text>
</comment>
<accession>A0A443S7Z5</accession>
<keyword evidence="2" id="KW-0496">Mitochondrion</keyword>
<sequence>MASTLSQIWKAIKPHVPLIKFRKGGIDKSRGLCELPLSSIYPVNAAANVLATSQAQHNPTSNAPAIGYTPRGSGIDEEFLPPRYHRKQMSLLEMEIIERGGPDKL</sequence>
<keyword evidence="5" id="KW-1185">Reference proteome</keyword>
<proteinExistence type="inferred from homology"/>
<dbReference type="GO" id="GO:0006103">
    <property type="term" value="P:2-oxoglutarate metabolic process"/>
    <property type="evidence" value="ECO:0007669"/>
    <property type="project" value="InterPro"/>
</dbReference>
<dbReference type="GO" id="GO:0005739">
    <property type="term" value="C:mitochondrion"/>
    <property type="evidence" value="ECO:0007669"/>
    <property type="project" value="UniProtKB-SubCell"/>
</dbReference>
<dbReference type="OrthoDB" id="2116030at2759"/>
<dbReference type="AlphaFoldDB" id="A0A443S7Z5"/>
<dbReference type="Pfam" id="PF10937">
    <property type="entry name" value="Kgd4-YMR31"/>
    <property type="match status" value="1"/>
</dbReference>
<name>A0A443S7Z5_9ACAR</name>
<comment type="subcellular location">
    <subcellularLocation>
        <location evidence="1">Mitochondrion</location>
    </subcellularLocation>
</comment>
<evidence type="ECO:0000256" key="3">
    <source>
        <dbReference type="ARBA" id="ARBA00043970"/>
    </source>
</evidence>
<dbReference type="EMBL" id="NCKV01006087">
    <property type="protein sequence ID" value="RWS23662.1"/>
    <property type="molecule type" value="Genomic_DNA"/>
</dbReference>
<dbReference type="GO" id="GO:0005840">
    <property type="term" value="C:ribosome"/>
    <property type="evidence" value="ECO:0007669"/>
    <property type="project" value="UniProtKB-KW"/>
</dbReference>
<evidence type="ECO:0000256" key="1">
    <source>
        <dbReference type="ARBA" id="ARBA00004173"/>
    </source>
</evidence>
<keyword evidence="4" id="KW-0687">Ribonucleoprotein</keyword>
<dbReference type="VEuPathDB" id="VectorBase:LDEU008378"/>
<dbReference type="InterPro" id="IPR020373">
    <property type="entry name" value="Kgd4/YMR-31"/>
</dbReference>
<protein>
    <submittedName>
        <fullName evidence="4">28S ribosomal protein S36-like isoform X1</fullName>
    </submittedName>
</protein>
<organism evidence="4 5">
    <name type="scientific">Leptotrombidium deliense</name>
    <dbReference type="NCBI Taxonomy" id="299467"/>
    <lineage>
        <taxon>Eukaryota</taxon>
        <taxon>Metazoa</taxon>
        <taxon>Ecdysozoa</taxon>
        <taxon>Arthropoda</taxon>
        <taxon>Chelicerata</taxon>
        <taxon>Arachnida</taxon>
        <taxon>Acari</taxon>
        <taxon>Acariformes</taxon>
        <taxon>Trombidiformes</taxon>
        <taxon>Prostigmata</taxon>
        <taxon>Anystina</taxon>
        <taxon>Parasitengona</taxon>
        <taxon>Trombiculoidea</taxon>
        <taxon>Trombiculidae</taxon>
        <taxon>Leptotrombidium</taxon>
    </lineage>
</organism>
<reference evidence="4 5" key="1">
    <citation type="journal article" date="2018" name="Gigascience">
        <title>Genomes of trombidid mites reveal novel predicted allergens and laterally-transferred genes associated with secondary metabolism.</title>
        <authorList>
            <person name="Dong X."/>
            <person name="Chaisiri K."/>
            <person name="Xia D."/>
            <person name="Armstrong S.D."/>
            <person name="Fang Y."/>
            <person name="Donnelly M.J."/>
            <person name="Kadowaki T."/>
            <person name="McGarry J.W."/>
            <person name="Darby A.C."/>
            <person name="Makepeace B.L."/>
        </authorList>
    </citation>
    <scope>NUCLEOTIDE SEQUENCE [LARGE SCALE GENOMIC DNA]</scope>
    <source>
        <strain evidence="4">UoL-UT</strain>
    </source>
</reference>
<evidence type="ECO:0000313" key="5">
    <source>
        <dbReference type="Proteomes" id="UP000288716"/>
    </source>
</evidence>
<evidence type="ECO:0000256" key="2">
    <source>
        <dbReference type="ARBA" id="ARBA00023128"/>
    </source>
</evidence>
<comment type="caution">
    <text evidence="4">The sequence shown here is derived from an EMBL/GenBank/DDBJ whole genome shotgun (WGS) entry which is preliminary data.</text>
</comment>
<keyword evidence="4" id="KW-0689">Ribosomal protein</keyword>
<dbReference type="Proteomes" id="UP000288716">
    <property type="component" value="Unassembled WGS sequence"/>
</dbReference>